<feature type="transmembrane region" description="Helical" evidence="2">
    <location>
        <begin position="153"/>
        <end position="175"/>
    </location>
</feature>
<dbReference type="PANTHER" id="PTHR23028:SF131">
    <property type="entry name" value="BLR2367 PROTEIN"/>
    <property type="match status" value="1"/>
</dbReference>
<feature type="region of interest" description="Disordered" evidence="1">
    <location>
        <begin position="419"/>
        <end position="443"/>
    </location>
</feature>
<gene>
    <name evidence="4" type="ORF">GCM10012278_68040</name>
</gene>
<feature type="transmembrane region" description="Helical" evidence="2">
    <location>
        <begin position="210"/>
        <end position="228"/>
    </location>
</feature>
<organism evidence="4 5">
    <name type="scientific">Nonomuraea glycinis</name>
    <dbReference type="NCBI Taxonomy" id="2047744"/>
    <lineage>
        <taxon>Bacteria</taxon>
        <taxon>Bacillati</taxon>
        <taxon>Actinomycetota</taxon>
        <taxon>Actinomycetes</taxon>
        <taxon>Streptosporangiales</taxon>
        <taxon>Streptosporangiaceae</taxon>
        <taxon>Nonomuraea</taxon>
    </lineage>
</organism>
<feature type="transmembrane region" description="Helical" evidence="2">
    <location>
        <begin position="385"/>
        <end position="406"/>
    </location>
</feature>
<feature type="domain" description="Acyltransferase 3" evidence="3">
    <location>
        <begin position="26"/>
        <end position="401"/>
    </location>
</feature>
<dbReference type="InterPro" id="IPR050879">
    <property type="entry name" value="Acyltransferase_3"/>
</dbReference>
<keyword evidence="2" id="KW-1133">Transmembrane helix</keyword>
<evidence type="ECO:0000256" key="2">
    <source>
        <dbReference type="SAM" id="Phobius"/>
    </source>
</evidence>
<feature type="transmembrane region" description="Helical" evidence="2">
    <location>
        <begin position="351"/>
        <end position="373"/>
    </location>
</feature>
<evidence type="ECO:0000313" key="5">
    <source>
        <dbReference type="Proteomes" id="UP000660745"/>
    </source>
</evidence>
<dbReference type="Proteomes" id="UP000660745">
    <property type="component" value="Unassembled WGS sequence"/>
</dbReference>
<protein>
    <recommendedName>
        <fullName evidence="3">Acyltransferase 3 domain-containing protein</fullName>
    </recommendedName>
</protein>
<feature type="transmembrane region" description="Helical" evidence="2">
    <location>
        <begin position="102"/>
        <end position="120"/>
    </location>
</feature>
<reference evidence="4" key="2">
    <citation type="submission" date="2020-09" db="EMBL/GenBank/DDBJ databases">
        <authorList>
            <person name="Sun Q."/>
            <person name="Zhou Y."/>
        </authorList>
    </citation>
    <scope>NUCLEOTIDE SEQUENCE</scope>
    <source>
        <strain evidence="4">CGMCC 4.7430</strain>
    </source>
</reference>
<dbReference type="Pfam" id="PF01757">
    <property type="entry name" value="Acyl_transf_3"/>
    <property type="match status" value="1"/>
</dbReference>
<proteinExistence type="predicted"/>
<dbReference type="AlphaFoldDB" id="A0A918ABE8"/>
<dbReference type="EMBL" id="BMNK01000015">
    <property type="protein sequence ID" value="GGP14002.1"/>
    <property type="molecule type" value="Genomic_DNA"/>
</dbReference>
<keyword evidence="2" id="KW-0472">Membrane</keyword>
<evidence type="ECO:0000313" key="4">
    <source>
        <dbReference type="EMBL" id="GGP14002.1"/>
    </source>
</evidence>
<sequence length="443" mass="47517">MVSREGAAGLRTAAQPQRPPPAPRQAWLDALRGVAVLVVVFEHLLDPLFPEVRANISPWFNFGQYGVMLFFLVSGYVVPVSLERRGNVAEFWINRLFRLYPLWIVTAIIGTAFGLMQVYASLPGQLSDRPVVATIAHLTMVQDLLQVVSVVNVFWTLSYEMVFYLLVTAMFVFGWQRASAGTALTFATAGVLVGGVLPAGALSSGLGGDAVVLIAGVVLAVGMAAILGGGHRVRLCGAAAVAVLVVVLLGGNSRIGAWQSLAIVATMFAGTALYRLDQGQVDRARTGWAIALVPVAAITAAVCFGPGWGMSAQEALEFTWSWSTAVAAAWVTFLIGRLLRSASFPDALVQLGLISYAVYLLHPLAIQVLRRFVTDGSPIAWPERLLWGAVLLGAVLVCATVSYRFIERPAQRLGRRLAHAAARDPRAPRQGTEPLVDWRPPAP</sequence>
<feature type="transmembrane region" description="Helical" evidence="2">
    <location>
        <begin position="257"/>
        <end position="276"/>
    </location>
</feature>
<comment type="caution">
    <text evidence="4">The sequence shown here is derived from an EMBL/GenBank/DDBJ whole genome shotgun (WGS) entry which is preliminary data.</text>
</comment>
<keyword evidence="2" id="KW-0812">Transmembrane</keyword>
<dbReference type="GO" id="GO:0016020">
    <property type="term" value="C:membrane"/>
    <property type="evidence" value="ECO:0007669"/>
    <property type="project" value="TreeGrafter"/>
</dbReference>
<dbReference type="InterPro" id="IPR002656">
    <property type="entry name" value="Acyl_transf_3_dom"/>
</dbReference>
<feature type="transmembrane region" description="Helical" evidence="2">
    <location>
        <begin position="235"/>
        <end position="251"/>
    </location>
</feature>
<accession>A0A918ABE8</accession>
<feature type="transmembrane region" description="Helical" evidence="2">
    <location>
        <begin position="288"/>
        <end position="308"/>
    </location>
</feature>
<keyword evidence="5" id="KW-1185">Reference proteome</keyword>
<feature type="transmembrane region" description="Helical" evidence="2">
    <location>
        <begin position="182"/>
        <end position="204"/>
    </location>
</feature>
<feature type="transmembrane region" description="Helical" evidence="2">
    <location>
        <begin position="65"/>
        <end position="82"/>
    </location>
</feature>
<reference evidence="4" key="1">
    <citation type="journal article" date="2014" name="Int. J. Syst. Evol. Microbiol.">
        <title>Complete genome sequence of Corynebacterium casei LMG S-19264T (=DSM 44701T), isolated from a smear-ripened cheese.</title>
        <authorList>
            <consortium name="US DOE Joint Genome Institute (JGI-PGF)"/>
            <person name="Walter F."/>
            <person name="Albersmeier A."/>
            <person name="Kalinowski J."/>
            <person name="Ruckert C."/>
        </authorList>
    </citation>
    <scope>NUCLEOTIDE SEQUENCE</scope>
    <source>
        <strain evidence="4">CGMCC 4.7430</strain>
    </source>
</reference>
<feature type="region of interest" description="Disordered" evidence="1">
    <location>
        <begin position="1"/>
        <end position="21"/>
    </location>
</feature>
<dbReference type="GO" id="GO:0000271">
    <property type="term" value="P:polysaccharide biosynthetic process"/>
    <property type="evidence" value="ECO:0007669"/>
    <property type="project" value="TreeGrafter"/>
</dbReference>
<dbReference type="PANTHER" id="PTHR23028">
    <property type="entry name" value="ACETYLTRANSFERASE"/>
    <property type="match status" value="1"/>
</dbReference>
<evidence type="ECO:0000256" key="1">
    <source>
        <dbReference type="SAM" id="MobiDB-lite"/>
    </source>
</evidence>
<dbReference type="GO" id="GO:0016747">
    <property type="term" value="F:acyltransferase activity, transferring groups other than amino-acyl groups"/>
    <property type="evidence" value="ECO:0007669"/>
    <property type="project" value="InterPro"/>
</dbReference>
<evidence type="ECO:0000259" key="3">
    <source>
        <dbReference type="Pfam" id="PF01757"/>
    </source>
</evidence>
<name>A0A918ABE8_9ACTN</name>
<feature type="transmembrane region" description="Helical" evidence="2">
    <location>
        <begin position="320"/>
        <end position="339"/>
    </location>
</feature>